<accession>A0A5C4VDV6</accession>
<proteinExistence type="predicted"/>
<dbReference type="EMBL" id="VDLX02000025">
    <property type="protein sequence ID" value="KAB8188434.1"/>
    <property type="molecule type" value="Genomic_DNA"/>
</dbReference>
<protein>
    <recommendedName>
        <fullName evidence="3">Beta-galactosidase trimerisation domain-containing protein</fullName>
    </recommendedName>
</protein>
<sequence length="691" mass="77069">MHRGVYFDAWFPRQHCYHPSLPPRRLRMVDDLVDYHATVLVWASMGGGSLALPYLEQEAFGPVDARSRFYGFVNDSEFIAACHERGIKVLGIVFEAQGWEFPVELTDEEDAVLALNELRGVGKRDWMGLREFSSNRYPKLWKPVEHYFPGGLVNSEGEQVTDLIEECVARDIHGRPCHAHWVECPDREHQCFYMDRNNPVWREYLKAVIRIQIDAGIDGIQLDEAELPMGAFQYGACFCKDCMKGFRAYLQGLKPSKVDIALDGVDLETFHYGEWLLAQGYDFKANRESTPLFGDYYAFQCLSIKKYFAELAGYARAYARSRGREIIVSGNFFNLEPMYLALADDVDLVITEMRNTTYRQPEWYRYVAAFAGDKDVVVVENPYGGVVPELIDLLGKGKGYDLFRLSLFEAAAMGSNMSVPYGSWMGSVIEDAFYAPHELAGEVQAFLAGHERLFARRTVNEVAVVFSVESTRELIGRADASDNTANARDESVVVPYRVVTRTLSDAAVPYDVVIWPDGVTAPDRSSAEALRRYSTVILPDVFALTEGQVAAVEGYLAAGGTVVVTDRVAGSLPRHANVRTAHRAVLGELLPHGRQVDTTVPAAANIQHLADGSYALHLVNYGYDREADAVRAHTDVPLRVRLPEARERATVVASDGTRTPLEVAREDGAHVVRLGSLGVYAIVVFHDGELP</sequence>
<reference evidence="1 2" key="1">
    <citation type="submission" date="2019-10" db="EMBL/GenBank/DDBJ databases">
        <title>Nonomuraea sp. nov., isolated from Phyllanthus amarus.</title>
        <authorList>
            <person name="Klykleung N."/>
            <person name="Tanasupawat S."/>
        </authorList>
    </citation>
    <scope>NUCLEOTIDE SEQUENCE [LARGE SCALE GENOMIC DNA]</scope>
    <source>
        <strain evidence="1 2">PA1-10</strain>
    </source>
</reference>
<name>A0A5C4VDV6_9ACTN</name>
<dbReference type="Gene3D" id="3.20.20.80">
    <property type="entry name" value="Glycosidases"/>
    <property type="match status" value="1"/>
</dbReference>
<dbReference type="RefSeq" id="WP_139637026.1">
    <property type="nucleotide sequence ID" value="NZ_VDLX02000025.1"/>
</dbReference>
<dbReference type="AlphaFoldDB" id="A0A5C4VDV6"/>
<organism evidence="1 2">
    <name type="scientific">Nonomuraea phyllanthi</name>
    <dbReference type="NCBI Taxonomy" id="2219224"/>
    <lineage>
        <taxon>Bacteria</taxon>
        <taxon>Bacillati</taxon>
        <taxon>Actinomycetota</taxon>
        <taxon>Actinomycetes</taxon>
        <taxon>Streptosporangiales</taxon>
        <taxon>Streptosporangiaceae</taxon>
        <taxon>Nonomuraea</taxon>
    </lineage>
</organism>
<dbReference type="SUPFAM" id="SSF52317">
    <property type="entry name" value="Class I glutamine amidotransferase-like"/>
    <property type="match status" value="1"/>
</dbReference>
<evidence type="ECO:0000313" key="2">
    <source>
        <dbReference type="Proteomes" id="UP000312512"/>
    </source>
</evidence>
<dbReference type="OrthoDB" id="931708at2"/>
<dbReference type="InterPro" id="IPR029062">
    <property type="entry name" value="Class_I_gatase-like"/>
</dbReference>
<dbReference type="InterPro" id="IPR017853">
    <property type="entry name" value="GH"/>
</dbReference>
<gene>
    <name evidence="1" type="ORF">FH608_044150</name>
</gene>
<dbReference type="Gene3D" id="3.40.50.880">
    <property type="match status" value="1"/>
</dbReference>
<keyword evidence="2" id="KW-1185">Reference proteome</keyword>
<evidence type="ECO:0000313" key="1">
    <source>
        <dbReference type="EMBL" id="KAB8188434.1"/>
    </source>
</evidence>
<dbReference type="Proteomes" id="UP000312512">
    <property type="component" value="Unassembled WGS sequence"/>
</dbReference>
<comment type="caution">
    <text evidence="1">The sequence shown here is derived from an EMBL/GenBank/DDBJ whole genome shotgun (WGS) entry which is preliminary data.</text>
</comment>
<dbReference type="SUPFAM" id="SSF51445">
    <property type="entry name" value="(Trans)glycosidases"/>
    <property type="match status" value="1"/>
</dbReference>
<dbReference type="CDD" id="cd03143">
    <property type="entry name" value="A4_beta-galactosidase_middle_domain"/>
    <property type="match status" value="1"/>
</dbReference>
<evidence type="ECO:0008006" key="3">
    <source>
        <dbReference type="Google" id="ProtNLM"/>
    </source>
</evidence>